<evidence type="ECO:0000313" key="1">
    <source>
        <dbReference type="EMBL" id="MBO0515519.1"/>
    </source>
</evidence>
<reference evidence="1" key="1">
    <citation type="submission" date="2021-03" db="EMBL/GenBank/DDBJ databases">
        <title>Streptomyces poriferae sp. nov., a novel marine sponge-derived Actinobacteria species with anti-MRSA activity.</title>
        <authorList>
            <person name="Sandoval-Powers M."/>
            <person name="Kralova S."/>
            <person name="Nguyen G.-S."/>
            <person name="Fawwal D."/>
            <person name="Degnes K."/>
            <person name="Klinkenberg G."/>
            <person name="Sletta H."/>
            <person name="Wentzel A."/>
            <person name="Liles M.R."/>
        </authorList>
    </citation>
    <scope>NUCLEOTIDE SEQUENCE</scope>
    <source>
        <strain evidence="1">DSM 41794</strain>
    </source>
</reference>
<organism evidence="1 2">
    <name type="scientific">Streptomyces beijiangensis</name>
    <dbReference type="NCBI Taxonomy" id="163361"/>
    <lineage>
        <taxon>Bacteria</taxon>
        <taxon>Bacillati</taxon>
        <taxon>Actinomycetota</taxon>
        <taxon>Actinomycetes</taxon>
        <taxon>Kitasatosporales</taxon>
        <taxon>Streptomycetaceae</taxon>
        <taxon>Streptomyces</taxon>
    </lineage>
</organism>
<evidence type="ECO:0000313" key="2">
    <source>
        <dbReference type="Proteomes" id="UP000664167"/>
    </source>
</evidence>
<proteinExistence type="predicted"/>
<protein>
    <submittedName>
        <fullName evidence="1">Uncharacterized protein</fullName>
    </submittedName>
</protein>
<dbReference type="Proteomes" id="UP000664167">
    <property type="component" value="Unassembled WGS sequence"/>
</dbReference>
<sequence length="65" mass="7575">MPCSTCKRREPHRWLTTAEKQVLREATGRKYVDDFLVCVAPDCGNLRTGFNQNPFDKPRKLPEPR</sequence>
<keyword evidence="2" id="KW-1185">Reference proteome</keyword>
<gene>
    <name evidence="1" type="ORF">J0695_27540</name>
</gene>
<dbReference type="AlphaFoldDB" id="A0A939FC10"/>
<name>A0A939FC10_9ACTN</name>
<accession>A0A939FC10</accession>
<dbReference type="EMBL" id="JAFLRJ010000293">
    <property type="protein sequence ID" value="MBO0515519.1"/>
    <property type="molecule type" value="Genomic_DNA"/>
</dbReference>
<comment type="caution">
    <text evidence="1">The sequence shown here is derived from an EMBL/GenBank/DDBJ whole genome shotgun (WGS) entry which is preliminary data.</text>
</comment>